<dbReference type="Proteomes" id="UP000533533">
    <property type="component" value="Unassembled WGS sequence"/>
</dbReference>
<dbReference type="InterPro" id="IPR036291">
    <property type="entry name" value="NAD(P)-bd_dom_sf"/>
</dbReference>
<dbReference type="InterPro" id="IPR013332">
    <property type="entry name" value="KPR_N"/>
</dbReference>
<dbReference type="Pfam" id="PF02558">
    <property type="entry name" value="ApbA"/>
    <property type="match status" value="1"/>
</dbReference>
<protein>
    <submittedName>
        <fullName evidence="2">2-dehydropantoate 2-reductase</fullName>
        <ecNumber evidence="2">1.1.1.169</ecNumber>
    </submittedName>
</protein>
<dbReference type="GO" id="GO:0008677">
    <property type="term" value="F:2-dehydropantoate 2-reductase activity"/>
    <property type="evidence" value="ECO:0007669"/>
    <property type="project" value="UniProtKB-EC"/>
</dbReference>
<sequence length="283" mass="31012">MKIILVGAGRIGSAVAFCLAKAGHDITVVARGERFNALRRDGAITTVDGQLAQVEVRPGLDPTAPCDLTIVTVPEHQIGSLLPALSASRANHILLMFNTFKGTEHYRTILGAERFAFGFPNMSAYLVDHRLRFRVDGPGMVTTMSSPDMAALFKEAGMPSEVEHDMDAFLRSHVALVVPLFLSALLTSQRSTQLTWSEARRLNAAWTEGFDVVQRLGHQTRPRSLAMLLRMPSLVRTSLLWFVCRLRIVKDLGEFGPTETRALIDAMAAAAPGKTPRLLALRP</sequence>
<name>A0ABR6FV01_9BURK</name>
<feature type="domain" description="Ketopantoate reductase N-terminal" evidence="1">
    <location>
        <begin position="3"/>
        <end position="127"/>
    </location>
</feature>
<keyword evidence="2" id="KW-0560">Oxidoreductase</keyword>
<accession>A0ABR6FV01</accession>
<dbReference type="Gene3D" id="3.40.50.720">
    <property type="entry name" value="NAD(P)-binding Rossmann-like Domain"/>
    <property type="match status" value="1"/>
</dbReference>
<dbReference type="RefSeq" id="WP_110386227.1">
    <property type="nucleotide sequence ID" value="NZ_JACHVZ010000018.1"/>
</dbReference>
<evidence type="ECO:0000313" key="3">
    <source>
        <dbReference type="Proteomes" id="UP000533533"/>
    </source>
</evidence>
<dbReference type="EMBL" id="JACHVZ010000018">
    <property type="protein sequence ID" value="MBB2931252.1"/>
    <property type="molecule type" value="Genomic_DNA"/>
</dbReference>
<comment type="caution">
    <text evidence="2">The sequence shown here is derived from an EMBL/GenBank/DDBJ whole genome shotgun (WGS) entry which is preliminary data.</text>
</comment>
<evidence type="ECO:0000259" key="1">
    <source>
        <dbReference type="Pfam" id="PF02558"/>
    </source>
</evidence>
<gene>
    <name evidence="2" type="ORF">FHX59_005722</name>
</gene>
<keyword evidence="3" id="KW-1185">Reference proteome</keyword>
<proteinExistence type="predicted"/>
<reference evidence="2 3" key="1">
    <citation type="submission" date="2020-08" db="EMBL/GenBank/DDBJ databases">
        <title>Genomic Encyclopedia of Type Strains, Phase IV (KMG-V): Genome sequencing to study the core and pangenomes of soil and plant-associated prokaryotes.</title>
        <authorList>
            <person name="Whitman W."/>
        </authorList>
    </citation>
    <scope>NUCLEOTIDE SEQUENCE [LARGE SCALE GENOMIC DNA]</scope>
    <source>
        <strain evidence="2 3">SRMrh-85</strain>
    </source>
</reference>
<evidence type="ECO:0000313" key="2">
    <source>
        <dbReference type="EMBL" id="MBB2931252.1"/>
    </source>
</evidence>
<dbReference type="EC" id="1.1.1.169" evidence="2"/>
<dbReference type="SUPFAM" id="SSF51735">
    <property type="entry name" value="NAD(P)-binding Rossmann-fold domains"/>
    <property type="match status" value="1"/>
</dbReference>
<organism evidence="2 3">
    <name type="scientific">Paraburkholderia silvatlantica</name>
    <dbReference type="NCBI Taxonomy" id="321895"/>
    <lineage>
        <taxon>Bacteria</taxon>
        <taxon>Pseudomonadati</taxon>
        <taxon>Pseudomonadota</taxon>
        <taxon>Betaproteobacteria</taxon>
        <taxon>Burkholderiales</taxon>
        <taxon>Burkholderiaceae</taxon>
        <taxon>Paraburkholderia</taxon>
    </lineage>
</organism>